<dbReference type="Pfam" id="PF00403">
    <property type="entry name" value="HMA"/>
    <property type="match status" value="1"/>
</dbReference>
<dbReference type="SFLD" id="SFLDF00027">
    <property type="entry name" value="p-type_atpase"/>
    <property type="match status" value="1"/>
</dbReference>
<dbReference type="SUPFAM" id="SSF56784">
    <property type="entry name" value="HAD-like"/>
    <property type="match status" value="1"/>
</dbReference>
<dbReference type="Pfam" id="PF00122">
    <property type="entry name" value="E1-E2_ATPase"/>
    <property type="match status" value="1"/>
</dbReference>
<dbReference type="InterPro" id="IPR023214">
    <property type="entry name" value="HAD_sf"/>
</dbReference>
<dbReference type="FunFam" id="2.70.150.10:FF:000002">
    <property type="entry name" value="Copper-transporting ATPase 1, putative"/>
    <property type="match status" value="1"/>
</dbReference>
<name>A0A6J7EVJ6_9ZZZZ</name>
<dbReference type="InterPro" id="IPR036412">
    <property type="entry name" value="HAD-like_sf"/>
</dbReference>
<dbReference type="PROSITE" id="PS01047">
    <property type="entry name" value="HMA_1"/>
    <property type="match status" value="1"/>
</dbReference>
<dbReference type="PANTHER" id="PTHR43520:SF8">
    <property type="entry name" value="P-TYPE CU(+) TRANSPORTER"/>
    <property type="match status" value="1"/>
</dbReference>
<evidence type="ECO:0000256" key="7">
    <source>
        <dbReference type="ARBA" id="ARBA00022840"/>
    </source>
</evidence>
<evidence type="ECO:0000256" key="3">
    <source>
        <dbReference type="ARBA" id="ARBA00022448"/>
    </source>
</evidence>
<dbReference type="Gene3D" id="2.70.150.10">
    <property type="entry name" value="Calcium-transporting ATPase, cytoplasmic transduction domain A"/>
    <property type="match status" value="1"/>
</dbReference>
<feature type="transmembrane region" description="Helical" evidence="11">
    <location>
        <begin position="730"/>
        <end position="748"/>
    </location>
</feature>
<feature type="transmembrane region" description="Helical" evidence="11">
    <location>
        <begin position="403"/>
        <end position="426"/>
    </location>
</feature>
<accession>A0A6J7EVJ6</accession>
<evidence type="ECO:0000256" key="2">
    <source>
        <dbReference type="ARBA" id="ARBA00006024"/>
    </source>
</evidence>
<dbReference type="InterPro" id="IPR001757">
    <property type="entry name" value="P_typ_ATPase"/>
</dbReference>
<dbReference type="NCBIfam" id="TIGR01525">
    <property type="entry name" value="ATPase-IB_hvy"/>
    <property type="match status" value="1"/>
</dbReference>
<feature type="transmembrane region" description="Helical" evidence="11">
    <location>
        <begin position="370"/>
        <end position="391"/>
    </location>
</feature>
<dbReference type="InterPro" id="IPR059000">
    <property type="entry name" value="ATPase_P-type_domA"/>
</dbReference>
<dbReference type="InterPro" id="IPR044492">
    <property type="entry name" value="P_typ_ATPase_HD_dom"/>
</dbReference>
<dbReference type="PRINTS" id="PR00119">
    <property type="entry name" value="CATATPASE"/>
</dbReference>
<feature type="transmembrane region" description="Helical" evidence="11">
    <location>
        <begin position="112"/>
        <end position="132"/>
    </location>
</feature>
<dbReference type="NCBIfam" id="TIGR01494">
    <property type="entry name" value="ATPase_P-type"/>
    <property type="match status" value="2"/>
</dbReference>
<evidence type="ECO:0000256" key="10">
    <source>
        <dbReference type="ARBA" id="ARBA00023136"/>
    </source>
</evidence>
<dbReference type="SUPFAM" id="SSF55008">
    <property type="entry name" value="HMA, heavy metal-associated domain"/>
    <property type="match status" value="1"/>
</dbReference>
<dbReference type="InterPro" id="IPR018303">
    <property type="entry name" value="ATPase_P-typ_P_site"/>
</dbReference>
<keyword evidence="7" id="KW-0067">ATP-binding</keyword>
<proteinExistence type="inferred from homology"/>
<feature type="transmembrane region" description="Helical" evidence="11">
    <location>
        <begin position="191"/>
        <end position="212"/>
    </location>
</feature>
<evidence type="ECO:0000256" key="9">
    <source>
        <dbReference type="ARBA" id="ARBA00022989"/>
    </source>
</evidence>
<keyword evidence="6" id="KW-0547">Nucleotide-binding</keyword>
<keyword evidence="3" id="KW-0813">Transport</keyword>
<dbReference type="PANTHER" id="PTHR43520">
    <property type="entry name" value="ATP7, ISOFORM B"/>
    <property type="match status" value="1"/>
</dbReference>
<feature type="domain" description="HMA" evidence="12">
    <location>
        <begin position="30"/>
        <end position="94"/>
    </location>
</feature>
<dbReference type="InterPro" id="IPR023298">
    <property type="entry name" value="ATPase_P-typ_TM_dom_sf"/>
</dbReference>
<keyword evidence="10 11" id="KW-0472">Membrane</keyword>
<feature type="transmembrane region" description="Helical" evidence="11">
    <location>
        <begin position="218"/>
        <end position="236"/>
    </location>
</feature>
<dbReference type="SUPFAM" id="SSF81660">
    <property type="entry name" value="Metal cation-transporting ATPase, ATP-binding domain N"/>
    <property type="match status" value="1"/>
</dbReference>
<comment type="similarity">
    <text evidence="2">Belongs to the cation transport ATPase (P-type) (TC 3.A.3) family. Type IB subfamily.</text>
</comment>
<dbReference type="GO" id="GO:0055070">
    <property type="term" value="P:copper ion homeostasis"/>
    <property type="evidence" value="ECO:0007669"/>
    <property type="project" value="TreeGrafter"/>
</dbReference>
<evidence type="ECO:0000313" key="13">
    <source>
        <dbReference type="EMBL" id="CAB4883413.1"/>
    </source>
</evidence>
<dbReference type="InterPro" id="IPR006121">
    <property type="entry name" value="HMA_dom"/>
</dbReference>
<feature type="transmembrane region" description="Helical" evidence="11">
    <location>
        <begin position="159"/>
        <end position="179"/>
    </location>
</feature>
<dbReference type="NCBIfam" id="TIGR01511">
    <property type="entry name" value="ATPase-IB1_Cu"/>
    <property type="match status" value="1"/>
</dbReference>
<dbReference type="InterPro" id="IPR023299">
    <property type="entry name" value="ATPase_P-typ_cyto_dom_N"/>
</dbReference>
<evidence type="ECO:0000256" key="11">
    <source>
        <dbReference type="SAM" id="Phobius"/>
    </source>
</evidence>
<dbReference type="PROSITE" id="PS50846">
    <property type="entry name" value="HMA_2"/>
    <property type="match status" value="1"/>
</dbReference>
<protein>
    <submittedName>
        <fullName evidence="13">Unannotated protein</fullName>
    </submittedName>
</protein>
<keyword evidence="5" id="KW-0479">Metal-binding</keyword>
<dbReference type="PROSITE" id="PS01229">
    <property type="entry name" value="COF_2"/>
    <property type="match status" value="1"/>
</dbReference>
<dbReference type="InterPro" id="IPR036163">
    <property type="entry name" value="HMA_dom_sf"/>
</dbReference>
<dbReference type="InterPro" id="IPR008250">
    <property type="entry name" value="ATPase_P-typ_transduc_dom_A_sf"/>
</dbReference>
<keyword evidence="8" id="KW-1278">Translocase</keyword>
<evidence type="ECO:0000256" key="4">
    <source>
        <dbReference type="ARBA" id="ARBA00022692"/>
    </source>
</evidence>
<dbReference type="AlphaFoldDB" id="A0A6J7EVJ6"/>
<dbReference type="Gene3D" id="3.40.50.1000">
    <property type="entry name" value="HAD superfamily/HAD-like"/>
    <property type="match status" value="1"/>
</dbReference>
<dbReference type="EMBL" id="CAFBLZ010000016">
    <property type="protein sequence ID" value="CAB4883413.1"/>
    <property type="molecule type" value="Genomic_DNA"/>
</dbReference>
<evidence type="ECO:0000256" key="5">
    <source>
        <dbReference type="ARBA" id="ARBA00022723"/>
    </source>
</evidence>
<dbReference type="GO" id="GO:0016020">
    <property type="term" value="C:membrane"/>
    <property type="evidence" value="ECO:0007669"/>
    <property type="project" value="InterPro"/>
</dbReference>
<dbReference type="Gene3D" id="3.40.1110.10">
    <property type="entry name" value="Calcium-transporting ATPase, cytoplasmic domain N"/>
    <property type="match status" value="1"/>
</dbReference>
<reference evidence="13" key="1">
    <citation type="submission" date="2020-05" db="EMBL/GenBank/DDBJ databases">
        <authorList>
            <person name="Chiriac C."/>
            <person name="Salcher M."/>
            <person name="Ghai R."/>
            <person name="Kavagutti S V."/>
        </authorList>
    </citation>
    <scope>NUCLEOTIDE SEQUENCE</scope>
</reference>
<dbReference type="Pfam" id="PF00702">
    <property type="entry name" value="Hydrolase"/>
    <property type="match status" value="1"/>
</dbReference>
<dbReference type="Gene3D" id="3.30.70.100">
    <property type="match status" value="1"/>
</dbReference>
<dbReference type="GO" id="GO:0016887">
    <property type="term" value="F:ATP hydrolysis activity"/>
    <property type="evidence" value="ECO:0007669"/>
    <property type="project" value="InterPro"/>
</dbReference>
<comment type="subcellular location">
    <subcellularLocation>
        <location evidence="1">Endomembrane system</location>
        <topology evidence="1">Multi-pass membrane protein</topology>
    </subcellularLocation>
</comment>
<dbReference type="GO" id="GO:0005507">
    <property type="term" value="F:copper ion binding"/>
    <property type="evidence" value="ECO:0007669"/>
    <property type="project" value="TreeGrafter"/>
</dbReference>
<keyword evidence="4 11" id="KW-0812">Transmembrane</keyword>
<dbReference type="SFLD" id="SFLDG00002">
    <property type="entry name" value="C1.7:_P-type_atpase_like"/>
    <property type="match status" value="1"/>
</dbReference>
<dbReference type="FunFam" id="3.30.70.100:FF:000001">
    <property type="entry name" value="ATPase copper transporting beta"/>
    <property type="match status" value="1"/>
</dbReference>
<dbReference type="CDD" id="cd00371">
    <property type="entry name" value="HMA"/>
    <property type="match status" value="1"/>
</dbReference>
<evidence type="ECO:0000256" key="8">
    <source>
        <dbReference type="ARBA" id="ARBA00022967"/>
    </source>
</evidence>
<feature type="transmembrane region" description="Helical" evidence="11">
    <location>
        <begin position="754"/>
        <end position="772"/>
    </location>
</feature>
<dbReference type="GO" id="GO:0005524">
    <property type="term" value="F:ATP binding"/>
    <property type="evidence" value="ECO:0007669"/>
    <property type="project" value="UniProtKB-KW"/>
</dbReference>
<gene>
    <name evidence="13" type="ORF">UFOPK3482_00327</name>
</gene>
<organism evidence="13">
    <name type="scientific">freshwater metagenome</name>
    <dbReference type="NCBI Taxonomy" id="449393"/>
    <lineage>
        <taxon>unclassified sequences</taxon>
        <taxon>metagenomes</taxon>
        <taxon>ecological metagenomes</taxon>
    </lineage>
</organism>
<sequence length="775" mass="81362">MEDIQIDLNRSKQPEQSPLPEIDLSRATLVAQTYAVSGMTCSSCVNTVERALNSISGVSASVNFASETVHIVAPSQIKPEVIIKAIKGAGYTALLLADQKDPALHRKGAARALFFAIIFAVPTIAISMMMSWHDSINSELISLFDQYEIPLPPHAHHLFVSWLALALTTPLILFVAFPIHRAAIRNFFHPTMDSLISLGSISAYSWSIYATYTDSGEVYTEVAAGVLLFVILGRYLEARAKRRASSALSTLLALGEKEVTVLRSGSEILIPISHLKVGDEFVVKPGSRIATDGIVISGLSSIDNSLITGESLPTDVYPGSRVIGSALNHNGRIIVRATRVGSDTEMARITAMVVTAQGSKSPIQQSADKIASIFVPVVTMLALATGAYWYFLAGKNETVAISIAITVLVIACPCALGLATPVALLVASGRGALRGIVIRHPRALTAASEVSVVVFDKTGTLTDGVMTVQDVVIPVSAQKPLGATFAGLLNEKNVLSLALALESQNDHPVAEAIVEYCTSKSAEKLSVSEFTQTPGAGVAARVNAFGKNMVVIIGSPESVSHSAIALDPALEQAIADAKAASRTASLLAIDGVAIALFATGDVLKKDAAATIAALQSRGIESWLVTGDHFEAAKSVATLVGISENRIIAGATPEGKIEKVRELQASGARVLMIGDGVNDAAALAQADLSIAMGTGTDTAISTADITLMRPQLMGVIDSLNLARKTLATIRVNLGWAFAYNVIGLPLAAIGLMTPLYAAAAMALSSLFVVTNSLRIR</sequence>
<dbReference type="SUPFAM" id="SSF81665">
    <property type="entry name" value="Calcium ATPase, transmembrane domain M"/>
    <property type="match status" value="1"/>
</dbReference>
<evidence type="ECO:0000259" key="12">
    <source>
        <dbReference type="PROSITE" id="PS50846"/>
    </source>
</evidence>
<keyword evidence="9 11" id="KW-1133">Transmembrane helix</keyword>
<evidence type="ECO:0000256" key="1">
    <source>
        <dbReference type="ARBA" id="ARBA00004127"/>
    </source>
</evidence>
<dbReference type="PROSITE" id="PS00154">
    <property type="entry name" value="ATPASE_E1_E2"/>
    <property type="match status" value="1"/>
</dbReference>
<evidence type="ECO:0000256" key="6">
    <source>
        <dbReference type="ARBA" id="ARBA00022741"/>
    </source>
</evidence>
<dbReference type="SUPFAM" id="SSF81653">
    <property type="entry name" value="Calcium ATPase, transduction domain A"/>
    <property type="match status" value="1"/>
</dbReference>
<dbReference type="GO" id="GO:0043682">
    <property type="term" value="F:P-type divalent copper transporter activity"/>
    <property type="evidence" value="ECO:0007669"/>
    <property type="project" value="TreeGrafter"/>
</dbReference>
<dbReference type="InterPro" id="IPR017969">
    <property type="entry name" value="Heavy-metal-associated_CS"/>
</dbReference>
<dbReference type="InterPro" id="IPR027256">
    <property type="entry name" value="P-typ_ATPase_IB"/>
</dbReference>
<dbReference type="SFLD" id="SFLDS00003">
    <property type="entry name" value="Haloacid_Dehalogenase"/>
    <property type="match status" value="1"/>
</dbReference>
<dbReference type="GO" id="GO:0012505">
    <property type="term" value="C:endomembrane system"/>
    <property type="evidence" value="ECO:0007669"/>
    <property type="project" value="UniProtKB-SubCell"/>
</dbReference>